<keyword evidence="2" id="KW-1185">Reference proteome</keyword>
<dbReference type="OrthoDB" id="366037at2"/>
<dbReference type="InterPro" id="IPR011990">
    <property type="entry name" value="TPR-like_helical_dom_sf"/>
</dbReference>
<reference evidence="2" key="1">
    <citation type="journal article" date="2013" name="Stand. Genomic Sci.">
        <title>Complete genome sequence of the halophilic bacterium Spirochaeta africana type strain (Z-7692(T)) from the alkaline Lake Magadi in the East African Rift.</title>
        <authorList>
            <person name="Liolos K."/>
            <person name="Abt B."/>
            <person name="Scheuner C."/>
            <person name="Teshima H."/>
            <person name="Held B."/>
            <person name="Lapidus A."/>
            <person name="Nolan M."/>
            <person name="Lucas S."/>
            <person name="Deshpande S."/>
            <person name="Cheng J.F."/>
            <person name="Tapia R."/>
            <person name="Goodwin L.A."/>
            <person name="Pitluck S."/>
            <person name="Pagani I."/>
            <person name="Ivanova N."/>
            <person name="Mavromatis K."/>
            <person name="Mikhailova N."/>
            <person name="Huntemann M."/>
            <person name="Pati A."/>
            <person name="Chen A."/>
            <person name="Palaniappan K."/>
            <person name="Land M."/>
            <person name="Rohde M."/>
            <person name="Tindall B.J."/>
            <person name="Detter J.C."/>
            <person name="Goker M."/>
            <person name="Bristow J."/>
            <person name="Eisen J.A."/>
            <person name="Markowitz V."/>
            <person name="Hugenholtz P."/>
            <person name="Woyke T."/>
            <person name="Klenk H.P."/>
            <person name="Kyrpides N.C."/>
        </authorList>
    </citation>
    <scope>NUCLEOTIDE SEQUENCE</scope>
    <source>
        <strain evidence="2">ATCC 700263 / DSM 8902 / Z-7692</strain>
    </source>
</reference>
<protein>
    <recommendedName>
        <fullName evidence="3">Tetratricopeptide repeat protein</fullName>
    </recommendedName>
</protein>
<dbReference type="Pfam" id="PF13174">
    <property type="entry name" value="TPR_6"/>
    <property type="match status" value="2"/>
</dbReference>
<dbReference type="HOGENOM" id="CLU_305634_0_0_12"/>
<dbReference type="Pfam" id="PF14559">
    <property type="entry name" value="TPR_19"/>
    <property type="match status" value="1"/>
</dbReference>
<dbReference type="SMART" id="SM00028">
    <property type="entry name" value="TPR"/>
    <property type="match status" value="8"/>
</dbReference>
<dbReference type="PANTHER" id="PTHR37423">
    <property type="entry name" value="SOLUBLE LYTIC MUREIN TRANSGLYCOSYLASE-RELATED"/>
    <property type="match status" value="1"/>
</dbReference>
<dbReference type="KEGG" id="sfc:Spiaf_1968"/>
<evidence type="ECO:0000313" key="1">
    <source>
        <dbReference type="EMBL" id="AFG38019.1"/>
    </source>
</evidence>
<dbReference type="RefSeq" id="WP_014456002.1">
    <property type="nucleotide sequence ID" value="NC_017098.1"/>
</dbReference>
<name>H9UKH6_SPIAZ</name>
<dbReference type="Gene3D" id="1.25.40.10">
    <property type="entry name" value="Tetratricopeptide repeat domain"/>
    <property type="match status" value="6"/>
</dbReference>
<proteinExistence type="predicted"/>
<dbReference type="STRING" id="889378.Spiaf_1968"/>
<evidence type="ECO:0000313" key="2">
    <source>
        <dbReference type="Proteomes" id="UP000007383"/>
    </source>
</evidence>
<sequence>MKRTLAMCGLLLLIAEIPVFGQTGDRFLYQSAEQRFRTGDYAVALERYEQFLREHPTSELVPDVQFRRAVTLYQLGRYQESADLFARVQTRYRSTRFLPYVPFYLGVSQFQLGQYSRAADNLSAVQVRDQAVQNEARLYLARSRIALGDAEEAREILRDLLNAPGESVRGFAGALYVSLLHGQQEYQQILEIAEQLSIDSLPAQWADQVRLFQAEALFFLDEFELARELFETLTESRLEIATVAFQRLFLIMQEIGSQEDVAAVIRRAEQVLAGRSEVLKDFWTRVGLSSFQNQEYRLAELYLRRVWDLRGVHEVSEIVPLYLAEIAEIRGDYEQGIRVLSEFVERESGAVGLFRLSTLQAKQGLWQEARENTATFRRLHSRSELFPQASYLHAFVLVQLEDYDDALRIVRDLHARGLTSGIQEDLLRLEAQIHRQTGNGSAAIESFRDYLALRPDDIPAVVEYVTVLFEQERYAAVDREVETLLEQLPGLGEAYPQERAKLFYLRGLSAVTAADFRTAVEFFAPVSQLATSEALGLGEDVAALHPYNLFYHAWSYYQQGNYRDSLRLFSRIPDEYPAAGITPRAVYLAGWSAFADGEYATAQSLLQRISAFDPEPALAADAGYLLAQTQIELGEYQQAISSYRGVFLDFPDSSRAREARFGFAEALLRADRVESALEAFAEVTNRYPDSYLGQEALYRRAQVQLERDNLRVVQELLFEYRTSYPAGDRIDDALFIGGEIAEQLGEPSGALLLWNRLVEEHRDSPHRFDAMMNAARIYRQRGEHRTALNLVSEARARYPQQAAAAGADRIADELVLQVSGVSEREAELRVQIEQNEGAATRAGREAILELGRTVLLEAFTLDSEAERVVPQLQQVATRDDDAPDQAAEAHFLLGEYFMRTDRPARAADAFLDAAATVAADRDLLARSLYRGAEALIRDSRPREAEQLVQRIQDSFPQTQWSEAAERLLED</sequence>
<dbReference type="PANTHER" id="PTHR37423:SF2">
    <property type="entry name" value="MEMBRANE-BOUND LYTIC MUREIN TRANSGLYCOSYLASE C"/>
    <property type="match status" value="1"/>
</dbReference>
<organism evidence="1 2">
    <name type="scientific">Spirochaeta africana (strain ATCC 700263 / DSM 8902 / Z-7692)</name>
    <dbReference type="NCBI Taxonomy" id="889378"/>
    <lineage>
        <taxon>Bacteria</taxon>
        <taxon>Pseudomonadati</taxon>
        <taxon>Spirochaetota</taxon>
        <taxon>Spirochaetia</taxon>
        <taxon>Spirochaetales</taxon>
        <taxon>Spirochaetaceae</taxon>
        <taxon>Spirochaeta</taxon>
    </lineage>
</organism>
<accession>H9UKH6</accession>
<gene>
    <name evidence="1" type="ordered locus">Spiaf_1968</name>
</gene>
<evidence type="ECO:0008006" key="3">
    <source>
        <dbReference type="Google" id="ProtNLM"/>
    </source>
</evidence>
<dbReference type="EMBL" id="CP003282">
    <property type="protein sequence ID" value="AFG38019.1"/>
    <property type="molecule type" value="Genomic_DNA"/>
</dbReference>
<dbReference type="Pfam" id="PF13432">
    <property type="entry name" value="TPR_16"/>
    <property type="match status" value="4"/>
</dbReference>
<dbReference type="PATRIC" id="fig|889378.3.peg.1955"/>
<dbReference type="Proteomes" id="UP000007383">
    <property type="component" value="Chromosome"/>
</dbReference>
<dbReference type="eggNOG" id="COG3071">
    <property type="taxonomic scope" value="Bacteria"/>
</dbReference>
<dbReference type="eggNOG" id="COG4105">
    <property type="taxonomic scope" value="Bacteria"/>
</dbReference>
<dbReference type="InterPro" id="IPR019734">
    <property type="entry name" value="TPR_rpt"/>
</dbReference>
<dbReference type="AlphaFoldDB" id="H9UKH6"/>
<dbReference type="SUPFAM" id="SSF48452">
    <property type="entry name" value="TPR-like"/>
    <property type="match status" value="4"/>
</dbReference>
<dbReference type="eggNOG" id="COG1729">
    <property type="taxonomic scope" value="Bacteria"/>
</dbReference>